<dbReference type="InterPro" id="IPR000866">
    <property type="entry name" value="AhpC/TSA"/>
</dbReference>
<protein>
    <recommendedName>
        <fullName evidence="1">Thioredoxin domain-containing protein</fullName>
    </recommendedName>
</protein>
<dbReference type="CDD" id="cd02970">
    <property type="entry name" value="PRX_like2"/>
    <property type="match status" value="1"/>
</dbReference>
<sequence length="183" mass="20414">MSNPFSTIESLQSSSEFLFVVFYRGHWCPFCNAYLKDFQNIKEAIQAAHGVAVTITSEHPSHLEAMRSQTGFTGEMIADPENTIAAEFKKRHRFTPAISDKKGYPHGMAQPAVFVIQKNGTVVYQWAIEPALMNLGGAKDRPSLSEIWEDVQLKLNGQSPKIRKSYTKQSFFQVIGAKIAGTT</sequence>
<feature type="domain" description="Thioredoxin" evidence="1">
    <location>
        <begin position="1"/>
        <end position="153"/>
    </location>
</feature>
<dbReference type="EMBL" id="LFJN01000041">
    <property type="protein sequence ID" value="KPI35343.1"/>
    <property type="molecule type" value="Genomic_DNA"/>
</dbReference>
<evidence type="ECO:0000259" key="1">
    <source>
        <dbReference type="PROSITE" id="PS51352"/>
    </source>
</evidence>
<keyword evidence="3" id="KW-1185">Reference proteome</keyword>
<dbReference type="OrthoDB" id="407518at2759"/>
<dbReference type="GO" id="GO:0016209">
    <property type="term" value="F:antioxidant activity"/>
    <property type="evidence" value="ECO:0007669"/>
    <property type="project" value="InterPro"/>
</dbReference>
<dbReference type="RefSeq" id="XP_017995306.1">
    <property type="nucleotide sequence ID" value="XM_018150554.1"/>
</dbReference>
<proteinExistence type="predicted"/>
<organism evidence="2 3">
    <name type="scientific">Cyphellophora attinorum</name>
    <dbReference type="NCBI Taxonomy" id="1664694"/>
    <lineage>
        <taxon>Eukaryota</taxon>
        <taxon>Fungi</taxon>
        <taxon>Dikarya</taxon>
        <taxon>Ascomycota</taxon>
        <taxon>Pezizomycotina</taxon>
        <taxon>Eurotiomycetes</taxon>
        <taxon>Chaetothyriomycetidae</taxon>
        <taxon>Chaetothyriales</taxon>
        <taxon>Cyphellophoraceae</taxon>
        <taxon>Cyphellophora</taxon>
    </lineage>
</organism>
<dbReference type="STRING" id="1664694.A0A0N1HHM6"/>
<dbReference type="PROSITE" id="PS51352">
    <property type="entry name" value="THIOREDOXIN_2"/>
    <property type="match status" value="1"/>
</dbReference>
<evidence type="ECO:0000313" key="3">
    <source>
        <dbReference type="Proteomes" id="UP000038010"/>
    </source>
</evidence>
<comment type="caution">
    <text evidence="2">The sequence shown here is derived from an EMBL/GenBank/DDBJ whole genome shotgun (WGS) entry which is preliminary data.</text>
</comment>
<gene>
    <name evidence="2" type="ORF">AB675_9975</name>
</gene>
<reference evidence="2 3" key="1">
    <citation type="submission" date="2015-06" db="EMBL/GenBank/DDBJ databases">
        <title>Draft genome of the ant-associated black yeast Phialophora attae CBS 131958.</title>
        <authorList>
            <person name="Moreno L.F."/>
            <person name="Stielow B.J."/>
            <person name="de Hoog S."/>
            <person name="Vicente V.A."/>
            <person name="Weiss V.A."/>
            <person name="de Vries M."/>
            <person name="Cruz L.M."/>
            <person name="Souza E.M."/>
        </authorList>
    </citation>
    <scope>NUCLEOTIDE SEQUENCE [LARGE SCALE GENOMIC DNA]</scope>
    <source>
        <strain evidence="2 3">CBS 131958</strain>
    </source>
</reference>
<dbReference type="VEuPathDB" id="FungiDB:AB675_9975"/>
<dbReference type="SUPFAM" id="SSF52833">
    <property type="entry name" value="Thioredoxin-like"/>
    <property type="match status" value="1"/>
</dbReference>
<evidence type="ECO:0000313" key="2">
    <source>
        <dbReference type="EMBL" id="KPI35343.1"/>
    </source>
</evidence>
<dbReference type="Proteomes" id="UP000038010">
    <property type="component" value="Unassembled WGS sequence"/>
</dbReference>
<dbReference type="InterPro" id="IPR036249">
    <property type="entry name" value="Thioredoxin-like_sf"/>
</dbReference>
<accession>A0A0N1HHM6</accession>
<name>A0A0N1HHM6_9EURO</name>
<dbReference type="InterPro" id="IPR013766">
    <property type="entry name" value="Thioredoxin_domain"/>
</dbReference>
<dbReference type="GO" id="GO:0016491">
    <property type="term" value="F:oxidoreductase activity"/>
    <property type="evidence" value="ECO:0007669"/>
    <property type="project" value="InterPro"/>
</dbReference>
<dbReference type="Gene3D" id="3.40.30.10">
    <property type="entry name" value="Glutaredoxin"/>
    <property type="match status" value="1"/>
</dbReference>
<dbReference type="AlphaFoldDB" id="A0A0N1HHM6"/>
<dbReference type="Pfam" id="PF00578">
    <property type="entry name" value="AhpC-TSA"/>
    <property type="match status" value="1"/>
</dbReference>
<dbReference type="GeneID" id="28742434"/>